<name>A0ABT9HPW8_9SPHN</name>
<dbReference type="EMBL" id="JAVAIM010000001">
    <property type="protein sequence ID" value="MDP4575179.1"/>
    <property type="molecule type" value="Genomic_DNA"/>
</dbReference>
<keyword evidence="2" id="KW-1185">Reference proteome</keyword>
<accession>A0ABT9HPW8</accession>
<evidence type="ECO:0000313" key="2">
    <source>
        <dbReference type="Proteomes" id="UP001240639"/>
    </source>
</evidence>
<gene>
    <name evidence="1" type="ORF">Q9K02_08540</name>
</gene>
<dbReference type="Proteomes" id="UP001240639">
    <property type="component" value="Unassembled WGS sequence"/>
</dbReference>
<dbReference type="RefSeq" id="WP_305932506.1">
    <property type="nucleotide sequence ID" value="NZ_JAVAIM010000001.1"/>
</dbReference>
<evidence type="ECO:0008006" key="3">
    <source>
        <dbReference type="Google" id="ProtNLM"/>
    </source>
</evidence>
<organism evidence="1 2">
    <name type="scientific">Qipengyuania profundimaris</name>
    <dbReference type="NCBI Taxonomy" id="3067652"/>
    <lineage>
        <taxon>Bacteria</taxon>
        <taxon>Pseudomonadati</taxon>
        <taxon>Pseudomonadota</taxon>
        <taxon>Alphaproteobacteria</taxon>
        <taxon>Sphingomonadales</taxon>
        <taxon>Erythrobacteraceae</taxon>
        <taxon>Qipengyuania</taxon>
    </lineage>
</organism>
<sequence length="161" mass="16937">MRIAIPVALLALAACSAEPSEEERQAAVAEVEANQAPEPEELALEPIGYPDIEENNLFGAGCNFAPDGGGMGDVAIAMAEEGYLKRKGEILTFAADSGSRELPYLARSKYDGKAYSFSLDIDEASEAPTGMETSDYSGKLTVEDQYGGVVYQATGIVQCGA</sequence>
<comment type="caution">
    <text evidence="1">The sequence shown here is derived from an EMBL/GenBank/DDBJ whole genome shotgun (WGS) entry which is preliminary data.</text>
</comment>
<proteinExistence type="predicted"/>
<protein>
    <recommendedName>
        <fullName evidence="3">Lipoprotein</fullName>
    </recommendedName>
</protein>
<evidence type="ECO:0000313" key="1">
    <source>
        <dbReference type="EMBL" id="MDP4575179.1"/>
    </source>
</evidence>
<reference evidence="1 2" key="1">
    <citation type="submission" date="2023-08" db="EMBL/GenBank/DDBJ databases">
        <title>genomic of G39.</title>
        <authorList>
            <person name="Wang Y."/>
        </authorList>
    </citation>
    <scope>NUCLEOTIDE SEQUENCE [LARGE SCALE GENOMIC DNA]</scope>
    <source>
        <strain evidence="1 2">G39</strain>
    </source>
</reference>
<dbReference type="PROSITE" id="PS51257">
    <property type="entry name" value="PROKAR_LIPOPROTEIN"/>
    <property type="match status" value="1"/>
</dbReference>